<dbReference type="EMBL" id="VUJU01000356">
    <property type="protein sequence ID" value="KAF0770976.1"/>
    <property type="molecule type" value="Genomic_DNA"/>
</dbReference>
<protein>
    <submittedName>
        <fullName evidence="1">Uncharacterized protein</fullName>
    </submittedName>
</protein>
<dbReference type="AlphaFoldDB" id="A0A6G0ZJ38"/>
<gene>
    <name evidence="1" type="ORF">FWK35_00006145</name>
</gene>
<evidence type="ECO:0000313" key="1">
    <source>
        <dbReference type="EMBL" id="KAF0770976.1"/>
    </source>
</evidence>
<dbReference type="Proteomes" id="UP000478052">
    <property type="component" value="Unassembled WGS sequence"/>
</dbReference>
<reference evidence="1 2" key="1">
    <citation type="submission" date="2019-08" db="EMBL/GenBank/DDBJ databases">
        <title>Whole genome of Aphis craccivora.</title>
        <authorList>
            <person name="Voronova N.V."/>
            <person name="Shulinski R.S."/>
            <person name="Bandarenka Y.V."/>
            <person name="Zhorov D.G."/>
            <person name="Warner D."/>
        </authorList>
    </citation>
    <scope>NUCLEOTIDE SEQUENCE [LARGE SCALE GENOMIC DNA]</scope>
    <source>
        <strain evidence="1">180601</strain>
        <tissue evidence="1">Whole Body</tissue>
    </source>
</reference>
<sequence length="188" mass="20756">MPSCIRYINIINIYKNAVYGVGRVSRVCPSLHTYITEAQVQCSTALGVRIHEGDTTMLITRYTSVLIKSTGNTMVSPTYVPPHSIARAEFSLATFHAPVAVCGGASLDLVSVTDVLSPSSVSDRAGQNEFSKTYQFPRPLIHLTAYSTEFGLCKSGFNFECEPRHRRSLSVETCNGISRNRYDDDHVQ</sequence>
<organism evidence="1 2">
    <name type="scientific">Aphis craccivora</name>
    <name type="common">Cowpea aphid</name>
    <dbReference type="NCBI Taxonomy" id="307492"/>
    <lineage>
        <taxon>Eukaryota</taxon>
        <taxon>Metazoa</taxon>
        <taxon>Ecdysozoa</taxon>
        <taxon>Arthropoda</taxon>
        <taxon>Hexapoda</taxon>
        <taxon>Insecta</taxon>
        <taxon>Pterygota</taxon>
        <taxon>Neoptera</taxon>
        <taxon>Paraneoptera</taxon>
        <taxon>Hemiptera</taxon>
        <taxon>Sternorrhyncha</taxon>
        <taxon>Aphidomorpha</taxon>
        <taxon>Aphidoidea</taxon>
        <taxon>Aphididae</taxon>
        <taxon>Aphidini</taxon>
        <taxon>Aphis</taxon>
        <taxon>Aphis</taxon>
    </lineage>
</organism>
<accession>A0A6G0ZJ38</accession>
<name>A0A6G0ZJ38_APHCR</name>
<keyword evidence="2" id="KW-1185">Reference proteome</keyword>
<comment type="caution">
    <text evidence="1">The sequence shown here is derived from an EMBL/GenBank/DDBJ whole genome shotgun (WGS) entry which is preliminary data.</text>
</comment>
<proteinExistence type="predicted"/>
<evidence type="ECO:0000313" key="2">
    <source>
        <dbReference type="Proteomes" id="UP000478052"/>
    </source>
</evidence>